<evidence type="ECO:0000313" key="2">
    <source>
        <dbReference type="Proteomes" id="UP000194236"/>
    </source>
</evidence>
<dbReference type="SUPFAM" id="SSF55486">
    <property type="entry name" value="Metalloproteases ('zincins'), catalytic domain"/>
    <property type="match status" value="1"/>
</dbReference>
<reference evidence="1 2" key="1">
    <citation type="submission" date="2017-03" db="EMBL/GenBank/DDBJ databases">
        <title>Genome Survey of Euroglyphus maynei.</title>
        <authorList>
            <person name="Arlian L.G."/>
            <person name="Morgan M.S."/>
            <person name="Rider S.D."/>
        </authorList>
    </citation>
    <scope>NUCLEOTIDE SEQUENCE [LARGE SCALE GENOMIC DNA]</scope>
    <source>
        <strain evidence="1">Arlian Lab</strain>
        <tissue evidence="1">Whole body</tissue>
    </source>
</reference>
<name>A0A1Y3BKY5_EURMA</name>
<dbReference type="AlphaFoldDB" id="A0A1Y3BKY5"/>
<dbReference type="InterPro" id="IPR042089">
    <property type="entry name" value="Peptidase_M13_dom_2"/>
</dbReference>
<evidence type="ECO:0000313" key="1">
    <source>
        <dbReference type="EMBL" id="OTF81661.1"/>
    </source>
</evidence>
<dbReference type="InterPro" id="IPR024079">
    <property type="entry name" value="MetalloPept_cat_dom_sf"/>
</dbReference>
<dbReference type="GO" id="GO:0008237">
    <property type="term" value="F:metallopeptidase activity"/>
    <property type="evidence" value="ECO:0007669"/>
    <property type="project" value="InterPro"/>
</dbReference>
<sequence>MMEEHIGFPDYILDPVLLDKDFDHLEFENSTYFENVVGYLRNSTKKSQGKLSSVDDRTK</sequence>
<comment type="caution">
    <text evidence="1">The sequence shown here is derived from an EMBL/GenBank/DDBJ whole genome shotgun (WGS) entry which is preliminary data.</text>
</comment>
<protein>
    <submittedName>
        <fullName evidence="1">Uncharacterized protein</fullName>
    </submittedName>
</protein>
<dbReference type="Proteomes" id="UP000194236">
    <property type="component" value="Unassembled WGS sequence"/>
</dbReference>
<accession>A0A1Y3BKY5</accession>
<keyword evidence="2" id="KW-1185">Reference proteome</keyword>
<dbReference type="Gene3D" id="1.10.1380.10">
    <property type="entry name" value="Neutral endopeptidase , domain2"/>
    <property type="match status" value="1"/>
</dbReference>
<proteinExistence type="predicted"/>
<dbReference type="EMBL" id="MUJZ01012440">
    <property type="protein sequence ID" value="OTF81661.1"/>
    <property type="molecule type" value="Genomic_DNA"/>
</dbReference>
<dbReference type="Gene3D" id="3.40.390.10">
    <property type="entry name" value="Collagenase (Catalytic Domain)"/>
    <property type="match status" value="1"/>
</dbReference>
<gene>
    <name evidence="1" type="ORF">BLA29_009348</name>
</gene>
<organism evidence="1 2">
    <name type="scientific">Euroglyphus maynei</name>
    <name type="common">Mayne's house dust mite</name>
    <dbReference type="NCBI Taxonomy" id="6958"/>
    <lineage>
        <taxon>Eukaryota</taxon>
        <taxon>Metazoa</taxon>
        <taxon>Ecdysozoa</taxon>
        <taxon>Arthropoda</taxon>
        <taxon>Chelicerata</taxon>
        <taxon>Arachnida</taxon>
        <taxon>Acari</taxon>
        <taxon>Acariformes</taxon>
        <taxon>Sarcoptiformes</taxon>
        <taxon>Astigmata</taxon>
        <taxon>Psoroptidia</taxon>
        <taxon>Analgoidea</taxon>
        <taxon>Pyroglyphidae</taxon>
        <taxon>Pyroglyphinae</taxon>
        <taxon>Euroglyphus</taxon>
    </lineage>
</organism>